<dbReference type="EMBL" id="ASPP01023513">
    <property type="protein sequence ID" value="ETO10348.1"/>
    <property type="molecule type" value="Genomic_DNA"/>
</dbReference>
<feature type="transmembrane region" description="Helical" evidence="1">
    <location>
        <begin position="160"/>
        <end position="182"/>
    </location>
</feature>
<feature type="chain" id="PRO_5004975166" description="Dolichyl-diphosphooligosaccharide--protein glycosyltransferase subunit 1" evidence="2">
    <location>
        <begin position="18"/>
        <end position="276"/>
    </location>
</feature>
<feature type="signal peptide" evidence="2">
    <location>
        <begin position="1"/>
        <end position="17"/>
    </location>
</feature>
<evidence type="ECO:0000256" key="1">
    <source>
        <dbReference type="SAM" id="Phobius"/>
    </source>
</evidence>
<name>X6M8N0_RETFI</name>
<evidence type="ECO:0008006" key="5">
    <source>
        <dbReference type="Google" id="ProtNLM"/>
    </source>
</evidence>
<dbReference type="Proteomes" id="UP000023152">
    <property type="component" value="Unassembled WGS sequence"/>
</dbReference>
<dbReference type="AlphaFoldDB" id="X6M8N0"/>
<gene>
    <name evidence="3" type="ORF">RFI_27027</name>
</gene>
<proteinExistence type="predicted"/>
<sequence>MLSYLLLSFCWLLGMSAKELSAKTKMNIQMLRMNDEPLVISQASINQKYTFRVFGWQASSAYQIVLSYPGFLPVKFDVTITYPKTAEIGDDKGHHRTRFLLDTEVRNVKVPSDVNILSHQMLVQVDILPLNDEVFSQFEKNRAKSGWTTNFEFALEIHTLYMGVIPAHTLPVVLAILVVLLISTNNLSKSKNLNTNKQFVAIFLFVRVPVSLMKQMLRALIVVISNNLYCDQGNFKIFHYYFIKRNTLIFKLAQIKRVLVLIFHNVGEILGNNNIF</sequence>
<keyword evidence="1" id="KW-1133">Transmembrane helix</keyword>
<accession>X6M8N0</accession>
<evidence type="ECO:0000313" key="4">
    <source>
        <dbReference type="Proteomes" id="UP000023152"/>
    </source>
</evidence>
<organism evidence="3 4">
    <name type="scientific">Reticulomyxa filosa</name>
    <dbReference type="NCBI Taxonomy" id="46433"/>
    <lineage>
        <taxon>Eukaryota</taxon>
        <taxon>Sar</taxon>
        <taxon>Rhizaria</taxon>
        <taxon>Retaria</taxon>
        <taxon>Foraminifera</taxon>
        <taxon>Monothalamids</taxon>
        <taxon>Reticulomyxidae</taxon>
        <taxon>Reticulomyxa</taxon>
    </lineage>
</organism>
<keyword evidence="2" id="KW-0732">Signal</keyword>
<reference evidence="3 4" key="1">
    <citation type="journal article" date="2013" name="Curr. Biol.">
        <title>The Genome of the Foraminiferan Reticulomyxa filosa.</title>
        <authorList>
            <person name="Glockner G."/>
            <person name="Hulsmann N."/>
            <person name="Schleicher M."/>
            <person name="Noegel A.A."/>
            <person name="Eichinger L."/>
            <person name="Gallinger C."/>
            <person name="Pawlowski J."/>
            <person name="Sierra R."/>
            <person name="Euteneuer U."/>
            <person name="Pillet L."/>
            <person name="Moustafa A."/>
            <person name="Platzer M."/>
            <person name="Groth M."/>
            <person name="Szafranski K."/>
            <person name="Schliwa M."/>
        </authorList>
    </citation>
    <scope>NUCLEOTIDE SEQUENCE [LARGE SCALE GENOMIC DNA]</scope>
</reference>
<keyword evidence="1" id="KW-0472">Membrane</keyword>
<comment type="caution">
    <text evidence="3">The sequence shown here is derived from an EMBL/GenBank/DDBJ whole genome shotgun (WGS) entry which is preliminary data.</text>
</comment>
<protein>
    <recommendedName>
        <fullName evidence="5">Dolichyl-diphosphooligosaccharide--protein glycosyltransferase subunit 1</fullName>
    </recommendedName>
</protein>
<keyword evidence="4" id="KW-1185">Reference proteome</keyword>
<evidence type="ECO:0000256" key="2">
    <source>
        <dbReference type="SAM" id="SignalP"/>
    </source>
</evidence>
<evidence type="ECO:0000313" key="3">
    <source>
        <dbReference type="EMBL" id="ETO10348.1"/>
    </source>
</evidence>
<keyword evidence="1" id="KW-0812">Transmembrane</keyword>